<dbReference type="EMBL" id="JAFIRA010000019">
    <property type="protein sequence ID" value="MCJ2543028.1"/>
    <property type="molecule type" value="Genomic_DNA"/>
</dbReference>
<dbReference type="Gene3D" id="3.30.1330.130">
    <property type="match status" value="1"/>
</dbReference>
<dbReference type="SUPFAM" id="SSF143555">
    <property type="entry name" value="FwdE-like"/>
    <property type="match status" value="1"/>
</dbReference>
<gene>
    <name evidence="2" type="ORF">JX360_08935</name>
</gene>
<reference evidence="2" key="1">
    <citation type="submission" date="2021-02" db="EMBL/GenBank/DDBJ databases">
        <title>The CRISPR/cas machinery reduction and long-range gene transfer in the hot spring cyanobacterium Synechococcus.</title>
        <authorList>
            <person name="Dvorak P."/>
            <person name="Jahodarova E."/>
            <person name="Hasler P."/>
            <person name="Poulickova A."/>
        </authorList>
    </citation>
    <scope>NUCLEOTIDE SEQUENCE</scope>
    <source>
        <strain evidence="2">Rupite</strain>
    </source>
</reference>
<evidence type="ECO:0000259" key="1">
    <source>
        <dbReference type="Pfam" id="PF02663"/>
    </source>
</evidence>
<sequence length="112" mass="12459">MSPTPHTSMNRFAVEVIHESPREIQFTSIVDGLHAGTGASLGKMNLSLVEVGSVEEMRSLVIHKESGRQVEFRVLPEFLATYRDLPREELAAAGQRVLQMPDEEIFVVKVSP</sequence>
<name>A0ABT0CB80_THEVL</name>
<protein>
    <recommendedName>
        <fullName evidence="1">Formylmethanofuran dehydrogenase subunit E domain-containing protein</fullName>
    </recommendedName>
</protein>
<dbReference type="Proteomes" id="UP000830835">
    <property type="component" value="Unassembled WGS sequence"/>
</dbReference>
<dbReference type="InterPro" id="IPR003814">
    <property type="entry name" value="FmdEsu_dom"/>
</dbReference>
<dbReference type="Pfam" id="PF02663">
    <property type="entry name" value="FmdE"/>
    <property type="match status" value="1"/>
</dbReference>
<evidence type="ECO:0000313" key="2">
    <source>
        <dbReference type="EMBL" id="MCJ2543028.1"/>
    </source>
</evidence>
<feature type="domain" description="Formylmethanofuran dehydrogenase subunit E" evidence="1">
    <location>
        <begin position="14"/>
        <end position="106"/>
    </location>
</feature>
<evidence type="ECO:0000313" key="3">
    <source>
        <dbReference type="Proteomes" id="UP000830835"/>
    </source>
</evidence>
<comment type="caution">
    <text evidence="2">The sequence shown here is derived from an EMBL/GenBank/DDBJ whole genome shotgun (WGS) entry which is preliminary data.</text>
</comment>
<proteinExistence type="predicted"/>
<accession>A0ABT0CB80</accession>
<organism evidence="2 3">
    <name type="scientific">Thermostichus vulcanus str. 'Rupite'</name>
    <dbReference type="NCBI Taxonomy" id="2813851"/>
    <lineage>
        <taxon>Bacteria</taxon>
        <taxon>Bacillati</taxon>
        <taxon>Cyanobacteriota</taxon>
        <taxon>Cyanophyceae</taxon>
        <taxon>Thermostichales</taxon>
        <taxon>Thermostichaceae</taxon>
        <taxon>Thermostichus</taxon>
    </lineage>
</organism>
<keyword evidence="3" id="KW-1185">Reference proteome</keyword>